<dbReference type="SUPFAM" id="SSF56112">
    <property type="entry name" value="Protein kinase-like (PK-like)"/>
    <property type="match status" value="1"/>
</dbReference>
<accession>A0ABD1LF18</accession>
<sequence>MDFQYFAKSSLYFQHHLQFQGLHHFLSIHTPYFQDLIKVFYSNLTLTEDGHLYTEVNKTKIHIKPTDWLTLAGLKYEGIKLNLPDIPDDLDYDRATALTSMTRPHMQGRYVRNVGSLMVNDTTTLGWQHILNKKYLKKLNVVKVNGVWQHGTVHRDDDENAHDEDQPMPDDHVADIRQQSPVQHDSQMLSQIWTYIQRLQEGLNNLNITVNTGGYDMGNHFAEYAGFDCDYDLYPNMTKQYHFLRHYLKPERPHKLSVLDSGSVGMGDLAGSLPKSVQVKITHDKKSCVGLWGQSVLLQVIEHLRKGYLWRVVTNKEEDPGCYKKRVLFKYKGVNMKLSYLGMVALTIFSSSLVLATRDLSPPLGEAQPQPRLVRRPRSPPYVNPSIPVYPDPSSRPLRSSYFSHLHGFSSPSIPHLLIAPASSYSTTLVDGASR</sequence>
<keyword evidence="3" id="KW-1185">Reference proteome</keyword>
<name>A0ABD1LF18_9FABA</name>
<dbReference type="Pfam" id="PF01633">
    <property type="entry name" value="Choline_kinase"/>
    <property type="match status" value="1"/>
</dbReference>
<evidence type="ECO:0000313" key="2">
    <source>
        <dbReference type="EMBL" id="KAL2322066.1"/>
    </source>
</evidence>
<dbReference type="Proteomes" id="UP001603857">
    <property type="component" value="Unassembled WGS sequence"/>
</dbReference>
<evidence type="ECO:0000313" key="3">
    <source>
        <dbReference type="Proteomes" id="UP001603857"/>
    </source>
</evidence>
<feature type="region of interest" description="Disordered" evidence="1">
    <location>
        <begin position="153"/>
        <end position="172"/>
    </location>
</feature>
<organism evidence="2 3">
    <name type="scientific">Flemingia macrophylla</name>
    <dbReference type="NCBI Taxonomy" id="520843"/>
    <lineage>
        <taxon>Eukaryota</taxon>
        <taxon>Viridiplantae</taxon>
        <taxon>Streptophyta</taxon>
        <taxon>Embryophyta</taxon>
        <taxon>Tracheophyta</taxon>
        <taxon>Spermatophyta</taxon>
        <taxon>Magnoliopsida</taxon>
        <taxon>eudicotyledons</taxon>
        <taxon>Gunneridae</taxon>
        <taxon>Pentapetalae</taxon>
        <taxon>rosids</taxon>
        <taxon>fabids</taxon>
        <taxon>Fabales</taxon>
        <taxon>Fabaceae</taxon>
        <taxon>Papilionoideae</taxon>
        <taxon>50 kb inversion clade</taxon>
        <taxon>NPAAA clade</taxon>
        <taxon>indigoferoid/millettioid clade</taxon>
        <taxon>Phaseoleae</taxon>
        <taxon>Flemingia</taxon>
    </lineage>
</organism>
<evidence type="ECO:0000256" key="1">
    <source>
        <dbReference type="SAM" id="MobiDB-lite"/>
    </source>
</evidence>
<dbReference type="AlphaFoldDB" id="A0ABD1LF18"/>
<dbReference type="EMBL" id="JBGMDY010000009">
    <property type="protein sequence ID" value="KAL2322066.1"/>
    <property type="molecule type" value="Genomic_DNA"/>
</dbReference>
<protein>
    <submittedName>
        <fullName evidence="2">Uncharacterized protein</fullName>
    </submittedName>
</protein>
<reference evidence="2 3" key="1">
    <citation type="submission" date="2024-08" db="EMBL/GenBank/DDBJ databases">
        <title>Insights into the chromosomal genome structure of Flemingia macrophylla.</title>
        <authorList>
            <person name="Ding Y."/>
            <person name="Zhao Y."/>
            <person name="Bi W."/>
            <person name="Wu M."/>
            <person name="Zhao G."/>
            <person name="Gong Y."/>
            <person name="Li W."/>
            <person name="Zhang P."/>
        </authorList>
    </citation>
    <scope>NUCLEOTIDE SEQUENCE [LARGE SCALE GENOMIC DNA]</scope>
    <source>
        <strain evidence="2">DYQJB</strain>
        <tissue evidence="2">Leaf</tissue>
    </source>
</reference>
<dbReference type="Gene3D" id="3.90.1200.10">
    <property type="match status" value="1"/>
</dbReference>
<gene>
    <name evidence="2" type="ORF">Fmac_026445</name>
</gene>
<comment type="caution">
    <text evidence="2">The sequence shown here is derived from an EMBL/GenBank/DDBJ whole genome shotgun (WGS) entry which is preliminary data.</text>
</comment>
<proteinExistence type="predicted"/>
<dbReference type="InterPro" id="IPR011009">
    <property type="entry name" value="Kinase-like_dom_sf"/>
</dbReference>